<accession>A0A813BJP5</accession>
<comment type="caution">
    <text evidence="2">The sequence shown here is derived from an EMBL/GenBank/DDBJ whole genome shotgun (WGS) entry which is preliminary data.</text>
</comment>
<dbReference type="EMBL" id="CAJNJA010072409">
    <property type="protein sequence ID" value="CAE7906771.1"/>
    <property type="molecule type" value="Genomic_DNA"/>
</dbReference>
<evidence type="ECO:0000313" key="2">
    <source>
        <dbReference type="EMBL" id="CAE7906771.1"/>
    </source>
</evidence>
<proteinExistence type="predicted"/>
<keyword evidence="3" id="KW-1185">Reference proteome</keyword>
<feature type="compositionally biased region" description="Basic and acidic residues" evidence="1">
    <location>
        <begin position="30"/>
        <end position="55"/>
    </location>
</feature>
<evidence type="ECO:0000256" key="1">
    <source>
        <dbReference type="SAM" id="MobiDB-lite"/>
    </source>
</evidence>
<feature type="region of interest" description="Disordered" evidence="1">
    <location>
        <begin position="28"/>
        <end position="60"/>
    </location>
</feature>
<sequence length="129" mass="14704">PIACLAPQQIRLSSQQPHAAEEVWGFAEESMSKAEREQKDAEEMKQYEAGLKDPSKYVMPPRKRMRELLGLPPEKKTVTKGQLLAKTLPPDALLWGRALMQRFKEKGGSVSYNLKVDRERKATCTRARH</sequence>
<evidence type="ECO:0000313" key="3">
    <source>
        <dbReference type="Proteomes" id="UP000601435"/>
    </source>
</evidence>
<dbReference type="Proteomes" id="UP000601435">
    <property type="component" value="Unassembled WGS sequence"/>
</dbReference>
<dbReference type="AlphaFoldDB" id="A0A813BJP5"/>
<dbReference type="OrthoDB" id="445348at2759"/>
<feature type="non-terminal residue" evidence="2">
    <location>
        <position position="1"/>
    </location>
</feature>
<reference evidence="2" key="1">
    <citation type="submission" date="2021-02" db="EMBL/GenBank/DDBJ databases">
        <authorList>
            <person name="Dougan E. K."/>
            <person name="Rhodes N."/>
            <person name="Thang M."/>
            <person name="Chan C."/>
        </authorList>
    </citation>
    <scope>NUCLEOTIDE SEQUENCE</scope>
</reference>
<organism evidence="2 3">
    <name type="scientific">Symbiodinium necroappetens</name>
    <dbReference type="NCBI Taxonomy" id="1628268"/>
    <lineage>
        <taxon>Eukaryota</taxon>
        <taxon>Sar</taxon>
        <taxon>Alveolata</taxon>
        <taxon>Dinophyceae</taxon>
        <taxon>Suessiales</taxon>
        <taxon>Symbiodiniaceae</taxon>
        <taxon>Symbiodinium</taxon>
    </lineage>
</organism>
<name>A0A813BJP5_9DINO</name>
<protein>
    <submittedName>
        <fullName evidence="2">Uncharacterized protein</fullName>
    </submittedName>
</protein>
<gene>
    <name evidence="2" type="ORF">SNEC2469_LOCUS30732</name>
</gene>